<dbReference type="Gene3D" id="3.30.930.10">
    <property type="entry name" value="Bira Bifunctional Protein, Domain 2"/>
    <property type="match status" value="1"/>
</dbReference>
<dbReference type="PANTHER" id="PTHR10947:SF0">
    <property type="entry name" value="PHENYLALANINE--TRNA LIGASE BETA SUBUNIT"/>
    <property type="match status" value="1"/>
</dbReference>
<comment type="subcellular location">
    <subcellularLocation>
        <location evidence="11">Cytoplasm</location>
    </subcellularLocation>
</comment>
<evidence type="ECO:0000259" key="12">
    <source>
        <dbReference type="PROSITE" id="PS51447"/>
    </source>
</evidence>
<feature type="binding site" evidence="11">
    <location>
        <position position="481"/>
    </location>
    <ligand>
        <name>Mg(2+)</name>
        <dbReference type="ChEBI" id="CHEBI:18420"/>
        <note>shared with alpha subunit</note>
    </ligand>
</feature>
<dbReference type="InterPro" id="IPR036690">
    <property type="entry name" value="Fdx_antiC-bd_sf"/>
</dbReference>
<dbReference type="SMART" id="SM00873">
    <property type="entry name" value="B3_4"/>
    <property type="match status" value="1"/>
</dbReference>
<dbReference type="GO" id="GO:0009328">
    <property type="term" value="C:phenylalanine-tRNA ligase complex"/>
    <property type="evidence" value="ECO:0007669"/>
    <property type="project" value="TreeGrafter"/>
</dbReference>
<proteinExistence type="inferred from homology"/>
<dbReference type="EC" id="6.1.1.20" evidence="11"/>
<dbReference type="Gene3D" id="3.30.70.380">
    <property type="entry name" value="Ferrodoxin-fold anticodon-binding domain"/>
    <property type="match status" value="1"/>
</dbReference>
<dbReference type="AlphaFoldDB" id="A0A9K3STV3"/>
<evidence type="ECO:0000313" key="15">
    <source>
        <dbReference type="Proteomes" id="UP001170651"/>
    </source>
</evidence>
<dbReference type="GO" id="GO:0004826">
    <property type="term" value="F:phenylalanine-tRNA ligase activity"/>
    <property type="evidence" value="ECO:0007669"/>
    <property type="project" value="UniProtKB-UniRule"/>
</dbReference>
<comment type="similarity">
    <text evidence="1 11">Belongs to the phenylalanyl-tRNA synthetase beta subunit family. Type 1 subfamily.</text>
</comment>
<dbReference type="SMART" id="SM00874">
    <property type="entry name" value="B5"/>
    <property type="match status" value="1"/>
</dbReference>
<evidence type="ECO:0000313" key="14">
    <source>
        <dbReference type="EMBL" id="MDO8054264.1"/>
    </source>
</evidence>
<gene>
    <name evidence="11 14" type="primary">pheT</name>
    <name evidence="14" type="ORF">OC696_00035</name>
</gene>
<keyword evidence="11" id="KW-0963">Cytoplasm</keyword>
<dbReference type="GO" id="GO:0005524">
    <property type="term" value="F:ATP binding"/>
    <property type="evidence" value="ECO:0007669"/>
    <property type="project" value="UniProtKB-UniRule"/>
</dbReference>
<dbReference type="Gene3D" id="3.50.40.10">
    <property type="entry name" value="Phenylalanyl-trna Synthetase, Chain B, domain 3"/>
    <property type="match status" value="1"/>
</dbReference>
<reference evidence="14 15" key="1">
    <citation type="journal article" date="2023" name="Int. J. Syst. Evol. Microbiol.">
        <title>The observation of taxonomic boundaries for the 16SrII and 16SrXXV phytoplasmas using genome-based delimitation.</title>
        <authorList>
            <person name="Rodrigues Jardim B."/>
            <person name="Tran-Nguyen L.T.T."/>
            <person name="Gambley C."/>
            <person name="Al-Sadi A.M."/>
            <person name="Al-Subhi A.M."/>
            <person name="Foissac X."/>
            <person name="Salar P."/>
            <person name="Cai H."/>
            <person name="Yang J.Y."/>
            <person name="Davis R."/>
            <person name="Jones L."/>
            <person name="Rodoni B."/>
            <person name="Constable F.E."/>
        </authorList>
    </citation>
    <scope>NUCLEOTIDE SEQUENCE [LARGE SCALE GENOMIC DNA]</scope>
    <source>
        <strain evidence="14">BAWM-OMN-P26</strain>
    </source>
</reference>
<dbReference type="PANTHER" id="PTHR10947">
    <property type="entry name" value="PHENYLALANYL-TRNA SYNTHETASE BETA CHAIN AND LEUCINE-RICH REPEAT-CONTAINING PROTEIN 47"/>
    <property type="match status" value="1"/>
</dbReference>
<dbReference type="InterPro" id="IPR045864">
    <property type="entry name" value="aa-tRNA-synth_II/BPL/LPL"/>
</dbReference>
<dbReference type="Pfam" id="PF03484">
    <property type="entry name" value="B5"/>
    <property type="match status" value="1"/>
</dbReference>
<dbReference type="Pfam" id="PF03483">
    <property type="entry name" value="B3_4"/>
    <property type="match status" value="1"/>
</dbReference>
<dbReference type="InterPro" id="IPR005121">
    <property type="entry name" value="Fdx_antiC-bd"/>
</dbReference>
<evidence type="ECO:0000256" key="4">
    <source>
        <dbReference type="ARBA" id="ARBA00022723"/>
    </source>
</evidence>
<feature type="binding site" evidence="11">
    <location>
        <position position="477"/>
    </location>
    <ligand>
        <name>Mg(2+)</name>
        <dbReference type="ChEBI" id="CHEBI:18420"/>
        <note>shared with alpha subunit</note>
    </ligand>
</feature>
<sequence>MIINENILKKYLSTSIPKNLKFLINNHITEVDKIESIHPQLKIQNNQKYIIGKIIQIIHKTIKVDIGINIVSISLNNSIDYDKFLINKKIIILIEHNSPNFNITNNKNPFTNISDDEVFNKILISHRELKLSEKYLIESEKGEILYLDDQAPIGQCALTYLNLKGSTITLALTPNRADLLSHIGFAKDLQSILESSITELNNYPKNHNNPRESDKLNPFSINIKSKNCYEYNIRYITNLTIKTSPLWLRNLLITNQIEPVNNVIDVINLIIIEYGIPLNVLDADQFNNQQIEIRNAKQNEKIINSKETYFLRDQQDIVITNNNDIISLADILNNSNYEITNKTKKIIITSSYWNIESISEISKHHQINNQKTLRLTKGIDQSLIETALEKATFLIQQLTDGIVHKNIMSQKIQKYHNPEIKITLNEINKKVGLKLSSKKIINNLKRLNYKIKFISKPQNYFIAQAPERRYDITTPEDIISDLVRLTGYNNKQINTLIDNFKERNSEQKYIIKLKKLLANLGFYEIKTYKLVNEKLFNLFYHDQNYLSVIKPITEERKILRQSLSGSMLEVLEFNQKNKNTDNAFFEISNVFYENKEVLHLSLGISGYLIKNHWLKKNIESSFFILKGILEKIANFLNINMSFCPTQKYFNLHPGAQSNIKINRKNIGFIGEMHPKLNNIYHLNKSFIAEINLDMILKKSLKQDIIIKKINKLPYITRDLSFWINKKIHFQQIFESLKQNFQKILIKCELLDIYTPDSNNKNKYQKYYSLSFRLTFENINNNLNKNKVEQIINQIENNLKIKFQAQIR</sequence>
<dbReference type="Proteomes" id="UP001170651">
    <property type="component" value="Unassembled WGS sequence"/>
</dbReference>
<dbReference type="SUPFAM" id="SSF46955">
    <property type="entry name" value="Putative DNA-binding domain"/>
    <property type="match status" value="1"/>
</dbReference>
<dbReference type="PROSITE" id="PS51483">
    <property type="entry name" value="B5"/>
    <property type="match status" value="1"/>
</dbReference>
<dbReference type="HAMAP" id="MF_00283">
    <property type="entry name" value="Phe_tRNA_synth_beta1"/>
    <property type="match status" value="1"/>
</dbReference>
<feature type="domain" description="B5" evidence="13">
    <location>
        <begin position="415"/>
        <end position="493"/>
    </location>
</feature>
<dbReference type="InterPro" id="IPR020825">
    <property type="entry name" value="Phe-tRNA_synthase-like_B3/B4"/>
</dbReference>
<feature type="binding site" evidence="11">
    <location>
        <position position="471"/>
    </location>
    <ligand>
        <name>Mg(2+)</name>
        <dbReference type="ChEBI" id="CHEBI:18420"/>
        <note>shared with alpha subunit</note>
    </ligand>
</feature>
<dbReference type="SUPFAM" id="SSF54991">
    <property type="entry name" value="Anticodon-binding domain of PheRS"/>
    <property type="match status" value="1"/>
</dbReference>
<dbReference type="InterPro" id="IPR005146">
    <property type="entry name" value="B3/B4_tRNA-bd"/>
</dbReference>
<evidence type="ECO:0000256" key="10">
    <source>
        <dbReference type="ARBA" id="ARBA00049255"/>
    </source>
</evidence>
<dbReference type="SMART" id="SM00896">
    <property type="entry name" value="FDX-ACB"/>
    <property type="match status" value="1"/>
</dbReference>
<keyword evidence="8 11" id="KW-0648">Protein biosynthesis</keyword>
<evidence type="ECO:0000256" key="7">
    <source>
        <dbReference type="ARBA" id="ARBA00022842"/>
    </source>
</evidence>
<evidence type="ECO:0000256" key="8">
    <source>
        <dbReference type="ARBA" id="ARBA00022917"/>
    </source>
</evidence>
<keyword evidence="15" id="KW-1185">Reference proteome</keyword>
<dbReference type="GO" id="GO:0003723">
    <property type="term" value="F:RNA binding"/>
    <property type="evidence" value="ECO:0007669"/>
    <property type="project" value="InterPro"/>
</dbReference>
<protein>
    <recommendedName>
        <fullName evidence="11">Phenylalanine--tRNA ligase beta subunit</fullName>
        <ecNumber evidence="11">6.1.1.20</ecNumber>
    </recommendedName>
    <alternativeName>
        <fullName evidence="11">Phenylalanyl-tRNA synthetase beta subunit</fullName>
        <shortName evidence="11">PheRS</shortName>
    </alternativeName>
</protein>
<dbReference type="Gene3D" id="3.30.56.10">
    <property type="match status" value="2"/>
</dbReference>
<dbReference type="Pfam" id="PF17759">
    <property type="entry name" value="tRNA_synthFbeta"/>
    <property type="match status" value="1"/>
</dbReference>
<dbReference type="GO" id="GO:0006432">
    <property type="term" value="P:phenylalanyl-tRNA aminoacylation"/>
    <property type="evidence" value="ECO:0007669"/>
    <property type="project" value="UniProtKB-UniRule"/>
</dbReference>
<dbReference type="InterPro" id="IPR005147">
    <property type="entry name" value="tRNA_synthase_B5-dom"/>
</dbReference>
<name>A0A9K3STV3_9MOLU</name>
<evidence type="ECO:0000259" key="13">
    <source>
        <dbReference type="PROSITE" id="PS51483"/>
    </source>
</evidence>
<feature type="domain" description="FDX-ACB" evidence="12">
    <location>
        <begin position="710"/>
        <end position="807"/>
    </location>
</feature>
<dbReference type="GO" id="GO:0000287">
    <property type="term" value="F:magnesium ion binding"/>
    <property type="evidence" value="ECO:0007669"/>
    <property type="project" value="UniProtKB-UniRule"/>
</dbReference>
<dbReference type="SUPFAM" id="SSF50249">
    <property type="entry name" value="Nucleic acid-binding proteins"/>
    <property type="match status" value="1"/>
</dbReference>
<comment type="catalytic activity">
    <reaction evidence="10 11">
        <text>tRNA(Phe) + L-phenylalanine + ATP = L-phenylalanyl-tRNA(Phe) + AMP + diphosphate + H(+)</text>
        <dbReference type="Rhea" id="RHEA:19413"/>
        <dbReference type="Rhea" id="RHEA-COMP:9668"/>
        <dbReference type="Rhea" id="RHEA-COMP:9699"/>
        <dbReference type="ChEBI" id="CHEBI:15378"/>
        <dbReference type="ChEBI" id="CHEBI:30616"/>
        <dbReference type="ChEBI" id="CHEBI:33019"/>
        <dbReference type="ChEBI" id="CHEBI:58095"/>
        <dbReference type="ChEBI" id="CHEBI:78442"/>
        <dbReference type="ChEBI" id="CHEBI:78531"/>
        <dbReference type="ChEBI" id="CHEBI:456215"/>
        <dbReference type="EC" id="6.1.1.20"/>
    </reaction>
</comment>
<evidence type="ECO:0000256" key="6">
    <source>
        <dbReference type="ARBA" id="ARBA00022840"/>
    </source>
</evidence>
<keyword evidence="6 11" id="KW-0067">ATP-binding</keyword>
<comment type="caution">
    <text evidence="11">Lacks conserved residue(s) required for the propagation of feature annotation.</text>
</comment>
<dbReference type="InterPro" id="IPR012340">
    <property type="entry name" value="NA-bd_OB-fold"/>
</dbReference>
<dbReference type="EMBL" id="JAOSIW010000001">
    <property type="protein sequence ID" value="MDO8054264.1"/>
    <property type="molecule type" value="Genomic_DNA"/>
</dbReference>
<dbReference type="PROSITE" id="PS51447">
    <property type="entry name" value="FDX_ACB"/>
    <property type="match status" value="1"/>
</dbReference>
<dbReference type="InterPro" id="IPR009061">
    <property type="entry name" value="DNA-bd_dom_put_sf"/>
</dbReference>
<dbReference type="InterPro" id="IPR004532">
    <property type="entry name" value="Phe-tRNA-ligase_IIc_bsu_bact"/>
</dbReference>
<keyword evidence="4 11" id="KW-0479">Metal-binding</keyword>
<dbReference type="CDD" id="cd00769">
    <property type="entry name" value="PheRS_beta_core"/>
    <property type="match status" value="1"/>
</dbReference>
<keyword evidence="7 11" id="KW-0460">Magnesium</keyword>
<evidence type="ECO:0000256" key="3">
    <source>
        <dbReference type="ARBA" id="ARBA00022598"/>
    </source>
</evidence>
<accession>A0A9K3STV3</accession>
<keyword evidence="9 11" id="KW-0030">Aminoacyl-tRNA synthetase</keyword>
<dbReference type="SUPFAM" id="SSF55681">
    <property type="entry name" value="Class II aaRS and biotin synthetases"/>
    <property type="match status" value="1"/>
</dbReference>
<comment type="subunit">
    <text evidence="2 11">Tetramer of two alpha and two beta subunits.</text>
</comment>
<keyword evidence="5 11" id="KW-0547">Nucleotide-binding</keyword>
<evidence type="ECO:0000256" key="1">
    <source>
        <dbReference type="ARBA" id="ARBA00008653"/>
    </source>
</evidence>
<evidence type="ECO:0000256" key="9">
    <source>
        <dbReference type="ARBA" id="ARBA00023146"/>
    </source>
</evidence>
<evidence type="ECO:0000256" key="5">
    <source>
        <dbReference type="ARBA" id="ARBA00022741"/>
    </source>
</evidence>
<organism evidence="14 15">
    <name type="scientific">Candidatus Phytoplasma australasiaticum subsp. australasiaticum</name>
    <dbReference type="NCBI Taxonomy" id="2832407"/>
    <lineage>
        <taxon>Bacteria</taxon>
        <taxon>Bacillati</taxon>
        <taxon>Mycoplasmatota</taxon>
        <taxon>Mollicutes</taxon>
        <taxon>Acholeplasmatales</taxon>
        <taxon>Acholeplasmataceae</taxon>
        <taxon>Candidatus Phytoplasma</taxon>
        <taxon>16SrII (Peanut WB group)</taxon>
        <taxon>Candidatus Phytoplasma australasiaticum</taxon>
    </lineage>
</organism>
<comment type="cofactor">
    <cofactor evidence="11">
        <name>Mg(2+)</name>
        <dbReference type="ChEBI" id="CHEBI:18420"/>
    </cofactor>
    <text evidence="11">Binds 2 magnesium ions per tetramer.</text>
</comment>
<dbReference type="InterPro" id="IPR041616">
    <property type="entry name" value="PheRS_beta_core"/>
</dbReference>
<dbReference type="NCBIfam" id="TIGR00472">
    <property type="entry name" value="pheT_bact"/>
    <property type="match status" value="1"/>
</dbReference>
<evidence type="ECO:0000256" key="2">
    <source>
        <dbReference type="ARBA" id="ARBA00011209"/>
    </source>
</evidence>
<keyword evidence="3 11" id="KW-0436">Ligase</keyword>
<dbReference type="SUPFAM" id="SSF56037">
    <property type="entry name" value="PheT/TilS domain"/>
    <property type="match status" value="1"/>
</dbReference>
<dbReference type="Gene3D" id="2.40.50.140">
    <property type="entry name" value="Nucleic acid-binding proteins"/>
    <property type="match status" value="1"/>
</dbReference>
<dbReference type="InterPro" id="IPR045060">
    <property type="entry name" value="Phe-tRNA-ligase_IIc_bsu"/>
</dbReference>
<dbReference type="RefSeq" id="WP_213680292.1">
    <property type="nucleotide sequence ID" value="NZ_JALQCT010000002.1"/>
</dbReference>
<comment type="caution">
    <text evidence="14">The sequence shown here is derived from an EMBL/GenBank/DDBJ whole genome shotgun (WGS) entry which is preliminary data.</text>
</comment>
<dbReference type="Pfam" id="PF03147">
    <property type="entry name" value="FDX-ACB"/>
    <property type="match status" value="1"/>
</dbReference>
<evidence type="ECO:0000256" key="11">
    <source>
        <dbReference type="HAMAP-Rule" id="MF_00283"/>
    </source>
</evidence>